<dbReference type="InterPro" id="IPR010021">
    <property type="entry name" value="PGPP1/Gep4"/>
</dbReference>
<dbReference type="GO" id="GO:0005506">
    <property type="term" value="F:iron ion binding"/>
    <property type="evidence" value="ECO:0007669"/>
    <property type="project" value="InterPro"/>
</dbReference>
<evidence type="ECO:0000256" key="2">
    <source>
        <dbReference type="ARBA" id="ARBA00010617"/>
    </source>
</evidence>
<dbReference type="GO" id="GO:0020037">
    <property type="term" value="F:heme binding"/>
    <property type="evidence" value="ECO:0007669"/>
    <property type="project" value="InterPro"/>
</dbReference>
<keyword evidence="5" id="KW-0349">Heme</keyword>
<dbReference type="GO" id="GO:0004497">
    <property type="term" value="F:monooxygenase activity"/>
    <property type="evidence" value="ECO:0007669"/>
    <property type="project" value="InterPro"/>
</dbReference>
<accession>A0A8H6SJ90</accession>
<dbReference type="InterPro" id="IPR023214">
    <property type="entry name" value="HAD_sf"/>
</dbReference>
<dbReference type="PANTHER" id="PTHR47582:SF1">
    <property type="entry name" value="P450, PUTATIVE (EUROFUNG)-RELATED"/>
    <property type="match status" value="1"/>
</dbReference>
<dbReference type="OrthoDB" id="3366823at2759"/>
<dbReference type="PANTHER" id="PTHR47582">
    <property type="entry name" value="P450, PUTATIVE (EUROFUNG)-RELATED"/>
    <property type="match status" value="1"/>
</dbReference>
<reference evidence="7" key="1">
    <citation type="submission" date="2020-05" db="EMBL/GenBank/DDBJ databases">
        <title>Mycena genomes resolve the evolution of fungal bioluminescence.</title>
        <authorList>
            <person name="Tsai I.J."/>
        </authorList>
    </citation>
    <scope>NUCLEOTIDE SEQUENCE</scope>
    <source>
        <strain evidence="7">171206Taipei</strain>
    </source>
</reference>
<comment type="cofactor">
    <cofactor evidence="1 5">
        <name>heme</name>
        <dbReference type="ChEBI" id="CHEBI:30413"/>
    </cofactor>
</comment>
<dbReference type="InterPro" id="IPR001128">
    <property type="entry name" value="Cyt_P450"/>
</dbReference>
<dbReference type="GO" id="GO:0016705">
    <property type="term" value="F:oxidoreductase activity, acting on paired donors, with incorporation or reduction of molecular oxygen"/>
    <property type="evidence" value="ECO:0007669"/>
    <property type="project" value="InterPro"/>
</dbReference>
<keyword evidence="6" id="KW-0812">Transmembrane</keyword>
<evidence type="ECO:0000256" key="5">
    <source>
        <dbReference type="PIRSR" id="PIRSR602403-1"/>
    </source>
</evidence>
<sequence>MLESAHLSTAAIAFATLYLIFYRLQSRKVHSDEPPIIAPAIPFVGHLLGMLFQGGRYIKGIGIRNHDKPIFTLPVPFSRIYIVTDPSLAAAVQRASRVMSFTELVPDITKRVLGLDDTTVAIVRQNLDPEPGDPRGFLADTHDMIYTYLGPGEDLNEMSIGAARELSKQVNEFADQLGEDTKQVDLLIWVRHFVAIATAQFLYGSQNPLALRSELEDAFWDFDHGLGSLLMGVAPSITARKPYLGREALVRAFIEYIDAGNHEKDAAKIIANRVAITRQYGWTTDAAARSEVSFLFAGIVNTATTTFWSVLQLFSRPDLLAAARTELVDSGAVVEEDGKRRIKMDIIKNNCPILLSVFRECLRVGSDNYSTRLVKEDTVLAGKYFLRAGSVVQIAGGVMHANANIWGSDAEAFDHRRFLKGAPTVHPAAFRGFGGGKTLCPGRHFATNEILAFVAMIVSTFELGPVGEKTIQVPEKDDGVLPVHILEPKRPHTAVNSSYEIVGMKPGSVYDCSDQNSNPSLFPPSRVRMPLNIPGILVPLQLIFNPRIALPNLTVKDIRHLDFPALKKAGYRGAVFDKDNCLTIPHRDELVPELQEAWEDCRRTFGDANVLIVSNSAGSRSDAGGIQAESVQRHLQAPVLFHRTPKPGYSCIKAIQRYFSSLHSPIRSDELIIVGDRIFTDVVMANRLRSLNREAESLKSGEISKTNSGGPLAIWTTGVWKREATLMRWCEAKLVDWLCRSATNEAEENTAYIKPWLPPPVPKPKWKFW</sequence>
<dbReference type="NCBIfam" id="TIGR01668">
    <property type="entry name" value="YqeG_hyp_ppase"/>
    <property type="match status" value="1"/>
</dbReference>
<keyword evidence="4 5" id="KW-0408">Iron</keyword>
<gene>
    <name evidence="7" type="ORF">MIND_00833300</name>
</gene>
<feature type="transmembrane region" description="Helical" evidence="6">
    <location>
        <begin position="6"/>
        <end position="24"/>
    </location>
</feature>
<dbReference type="CDD" id="cd11040">
    <property type="entry name" value="CYP7_CYP8-like"/>
    <property type="match status" value="1"/>
</dbReference>
<feature type="binding site" description="axial binding residue" evidence="5">
    <location>
        <position position="440"/>
    </location>
    <ligand>
        <name>heme</name>
        <dbReference type="ChEBI" id="CHEBI:30413"/>
    </ligand>
    <ligandPart>
        <name>Fe</name>
        <dbReference type="ChEBI" id="CHEBI:18248"/>
    </ligandPart>
</feature>
<dbReference type="SUPFAM" id="SSF48264">
    <property type="entry name" value="Cytochrome P450"/>
    <property type="match status" value="1"/>
</dbReference>
<dbReference type="GeneID" id="59347517"/>
<dbReference type="InterPro" id="IPR053007">
    <property type="entry name" value="CYP450_monoxygenase_sec-met"/>
</dbReference>
<keyword evidence="6" id="KW-1133">Transmembrane helix</keyword>
<organism evidence="7 8">
    <name type="scientific">Mycena indigotica</name>
    <dbReference type="NCBI Taxonomy" id="2126181"/>
    <lineage>
        <taxon>Eukaryota</taxon>
        <taxon>Fungi</taxon>
        <taxon>Dikarya</taxon>
        <taxon>Basidiomycota</taxon>
        <taxon>Agaricomycotina</taxon>
        <taxon>Agaricomycetes</taxon>
        <taxon>Agaricomycetidae</taxon>
        <taxon>Agaricales</taxon>
        <taxon>Marasmiineae</taxon>
        <taxon>Mycenaceae</taxon>
        <taxon>Mycena</taxon>
    </lineage>
</organism>
<dbReference type="Gene3D" id="3.40.50.1000">
    <property type="entry name" value="HAD superfamily/HAD-like"/>
    <property type="match status" value="1"/>
</dbReference>
<dbReference type="Gene3D" id="1.10.630.10">
    <property type="entry name" value="Cytochrome P450"/>
    <property type="match status" value="1"/>
</dbReference>
<dbReference type="Pfam" id="PF09419">
    <property type="entry name" value="PGP_phosphatase"/>
    <property type="match status" value="1"/>
</dbReference>
<comment type="caution">
    <text evidence="7">The sequence shown here is derived from an EMBL/GenBank/DDBJ whole genome shotgun (WGS) entry which is preliminary data.</text>
</comment>
<keyword evidence="8" id="KW-1185">Reference proteome</keyword>
<dbReference type="PROSITE" id="PS00086">
    <property type="entry name" value="CYTOCHROME_P450"/>
    <property type="match status" value="1"/>
</dbReference>
<comment type="similarity">
    <text evidence="2">Belongs to the cytochrome P450 family.</text>
</comment>
<evidence type="ECO:0000256" key="4">
    <source>
        <dbReference type="ARBA" id="ARBA00023004"/>
    </source>
</evidence>
<dbReference type="InterPro" id="IPR002403">
    <property type="entry name" value="Cyt_P450_E_grp-IV"/>
</dbReference>
<keyword evidence="3 5" id="KW-0479">Metal-binding</keyword>
<proteinExistence type="inferred from homology"/>
<feature type="transmembrane region" description="Helical" evidence="6">
    <location>
        <begin position="36"/>
        <end position="55"/>
    </location>
</feature>
<evidence type="ECO:0000313" key="7">
    <source>
        <dbReference type="EMBL" id="KAF7298855.1"/>
    </source>
</evidence>
<dbReference type="AlphaFoldDB" id="A0A8H6SJ90"/>
<dbReference type="PRINTS" id="PR00465">
    <property type="entry name" value="EP450IV"/>
</dbReference>
<evidence type="ECO:0000256" key="6">
    <source>
        <dbReference type="SAM" id="Phobius"/>
    </source>
</evidence>
<dbReference type="RefSeq" id="XP_037218243.1">
    <property type="nucleotide sequence ID" value="XM_037365001.1"/>
</dbReference>
<evidence type="ECO:0000256" key="3">
    <source>
        <dbReference type="ARBA" id="ARBA00022723"/>
    </source>
</evidence>
<name>A0A8H6SJ90_9AGAR</name>
<dbReference type="GO" id="GO:0008962">
    <property type="term" value="F:phosphatidylglycerophosphatase activity"/>
    <property type="evidence" value="ECO:0007669"/>
    <property type="project" value="InterPro"/>
</dbReference>
<dbReference type="Proteomes" id="UP000636479">
    <property type="component" value="Unassembled WGS sequence"/>
</dbReference>
<evidence type="ECO:0000256" key="1">
    <source>
        <dbReference type="ARBA" id="ARBA00001971"/>
    </source>
</evidence>
<dbReference type="Pfam" id="PF00067">
    <property type="entry name" value="p450"/>
    <property type="match status" value="1"/>
</dbReference>
<keyword evidence="6" id="KW-0472">Membrane</keyword>
<dbReference type="InterPro" id="IPR017972">
    <property type="entry name" value="Cyt_P450_CS"/>
</dbReference>
<dbReference type="EMBL" id="JACAZF010000007">
    <property type="protein sequence ID" value="KAF7298855.1"/>
    <property type="molecule type" value="Genomic_DNA"/>
</dbReference>
<dbReference type="InterPro" id="IPR036396">
    <property type="entry name" value="Cyt_P450_sf"/>
</dbReference>
<protein>
    <submittedName>
        <fullName evidence="7">Cytochrome P450</fullName>
    </submittedName>
</protein>
<dbReference type="InterPro" id="IPR027706">
    <property type="entry name" value="PGP_Pase"/>
</dbReference>
<evidence type="ECO:0000313" key="8">
    <source>
        <dbReference type="Proteomes" id="UP000636479"/>
    </source>
</evidence>